<organism evidence="1">
    <name type="scientific">Megaviridae environmental sample</name>
    <dbReference type="NCBI Taxonomy" id="1737588"/>
    <lineage>
        <taxon>Viruses</taxon>
        <taxon>Varidnaviria</taxon>
        <taxon>Bamfordvirae</taxon>
        <taxon>Nucleocytoviricota</taxon>
        <taxon>Megaviricetes</taxon>
        <taxon>Imitervirales</taxon>
        <taxon>Mimiviridae</taxon>
        <taxon>environmental samples</taxon>
    </lineage>
</organism>
<protein>
    <submittedName>
        <fullName evidence="1">Uncharacterized protein</fullName>
    </submittedName>
</protein>
<evidence type="ECO:0000313" key="1">
    <source>
        <dbReference type="EMBL" id="QFG74051.1"/>
    </source>
</evidence>
<accession>A0A5J6VKS9</accession>
<sequence length="95" mass="11181">MRQPINTWSQFCVNEFNYVYEHPIGASDFIKCKQVLKQLQYMRNNNLYYKIGNENAEITAIEDTIQYLEDNLDIESFDPKGFLHSITLPTLVEDV</sequence>
<name>A0A5J6VKS9_9VIRU</name>
<reference evidence="1" key="1">
    <citation type="journal article" date="2019" name="Philos. Trans. R. Soc. Lond., B, Biol. Sci.">
        <title>Targeted metagenomic recovery of four divergent viruses reveals shared and distinctive characteristics of giant viruses of marine eukaryotes.</title>
        <authorList>
            <person name="Needham D.M."/>
            <person name="Poirier C."/>
            <person name="Hehenberger E."/>
            <person name="Jimenez V."/>
            <person name="Swalwell J.E."/>
            <person name="Santoro A.E."/>
            <person name="Worden A.Z."/>
        </authorList>
    </citation>
    <scope>NUCLEOTIDE SEQUENCE</scope>
    <source>
        <strain evidence="1">OPacV-662</strain>
    </source>
</reference>
<proteinExistence type="predicted"/>
<dbReference type="EMBL" id="MN448276">
    <property type="protein sequence ID" value="QFG74051.1"/>
    <property type="molecule type" value="Genomic_DNA"/>
</dbReference>